<dbReference type="RefSeq" id="WP_098193595.1">
    <property type="nucleotide sequence ID" value="NZ_CP023777.1"/>
</dbReference>
<name>A0A291QTM0_9BACT</name>
<evidence type="ECO:0000313" key="1">
    <source>
        <dbReference type="EMBL" id="ATL47213.1"/>
    </source>
</evidence>
<protein>
    <submittedName>
        <fullName evidence="1">Uncharacterized protein</fullName>
    </submittedName>
</protein>
<keyword evidence="2" id="KW-1185">Reference proteome</keyword>
<evidence type="ECO:0000313" key="2">
    <source>
        <dbReference type="Proteomes" id="UP000220133"/>
    </source>
</evidence>
<dbReference type="EMBL" id="CP023777">
    <property type="protein sequence ID" value="ATL47213.1"/>
    <property type="molecule type" value="Genomic_DNA"/>
</dbReference>
<sequence>MNKLLLCIITCAILNISCKKESQGDSLNSDEYYVKYEVNSSTIYTGGKLSVILNAENNQAFTFTINTRSAWETIIGPVKRGFKASLNVNEIGNNYGHLKLFTQISVSKNDSPFALKKINSSDTPRISTQIDYTIDY</sequence>
<proteinExistence type="predicted"/>
<accession>A0A291QTM0</accession>
<reference evidence="1 2" key="1">
    <citation type="submission" date="2017-10" db="EMBL/GenBank/DDBJ databases">
        <title>Paenichitinophaga pekingensis gen. nov., sp. nov., isolated from activated sludge.</title>
        <authorList>
            <person name="Jin D."/>
            <person name="Kong X."/>
            <person name="Deng Y."/>
            <person name="Bai Z."/>
        </authorList>
    </citation>
    <scope>NUCLEOTIDE SEQUENCE [LARGE SCALE GENOMIC DNA]</scope>
    <source>
        <strain evidence="1 2">13</strain>
    </source>
</reference>
<dbReference type="KEGG" id="cbae:COR50_08475"/>
<organism evidence="1 2">
    <name type="scientific">Chitinophaga caeni</name>
    <dbReference type="NCBI Taxonomy" id="2029983"/>
    <lineage>
        <taxon>Bacteria</taxon>
        <taxon>Pseudomonadati</taxon>
        <taxon>Bacteroidota</taxon>
        <taxon>Chitinophagia</taxon>
        <taxon>Chitinophagales</taxon>
        <taxon>Chitinophagaceae</taxon>
        <taxon>Chitinophaga</taxon>
    </lineage>
</organism>
<dbReference type="AlphaFoldDB" id="A0A291QTM0"/>
<dbReference type="OrthoDB" id="1494942at2"/>
<dbReference type="Proteomes" id="UP000220133">
    <property type="component" value="Chromosome"/>
</dbReference>
<gene>
    <name evidence="1" type="ORF">COR50_08475</name>
</gene>